<gene>
    <name evidence="2" type="ORF">AWW68_06600</name>
</gene>
<sequence length="79" mass="9117">MSTFLTEEKAKLISKINEIKDQSVIDDLMRLLAINFDDSIYLLSDEQRANVMEAREQIRKGQGIDSEQADGEIDQWLNE</sequence>
<comment type="caution">
    <text evidence="2">The sequence shown here is derived from an EMBL/GenBank/DDBJ whole genome shotgun (WGS) entry which is preliminary data.</text>
</comment>
<keyword evidence="3" id="KW-1185">Reference proteome</keyword>
<dbReference type="EMBL" id="LRPC01000001">
    <property type="protein sequence ID" value="KYG78432.1"/>
    <property type="molecule type" value="Genomic_DNA"/>
</dbReference>
<dbReference type="STRING" id="333140.AWW68_06600"/>
<accession>A0A150XIC0</accession>
<dbReference type="OrthoDB" id="1122787at2"/>
<proteinExistence type="predicted"/>
<organism evidence="2 3">
    <name type="scientific">Roseivirga spongicola</name>
    <dbReference type="NCBI Taxonomy" id="333140"/>
    <lineage>
        <taxon>Bacteria</taxon>
        <taxon>Pseudomonadati</taxon>
        <taxon>Bacteroidota</taxon>
        <taxon>Cytophagia</taxon>
        <taxon>Cytophagales</taxon>
        <taxon>Roseivirgaceae</taxon>
        <taxon>Roseivirga</taxon>
    </lineage>
</organism>
<dbReference type="AlphaFoldDB" id="A0A150XIC0"/>
<feature type="region of interest" description="Disordered" evidence="1">
    <location>
        <begin position="59"/>
        <end position="79"/>
    </location>
</feature>
<dbReference type="RefSeq" id="WP_068218201.1">
    <property type="nucleotide sequence ID" value="NZ_CP139724.1"/>
</dbReference>
<reference evidence="2 3" key="1">
    <citation type="submission" date="2016-01" db="EMBL/GenBank/DDBJ databases">
        <title>Genome sequencing of Roseivirga spongicola UST030701-084.</title>
        <authorList>
            <person name="Selvaratnam C."/>
            <person name="Thevarajoo S."/>
            <person name="Goh K.M."/>
            <person name="Ee R."/>
            <person name="Chan K.-G."/>
            <person name="Chong C.S."/>
        </authorList>
    </citation>
    <scope>NUCLEOTIDE SEQUENCE [LARGE SCALE GENOMIC DNA]</scope>
    <source>
        <strain evidence="2 3">UST030701-084</strain>
    </source>
</reference>
<name>A0A150XIC0_9BACT</name>
<evidence type="ECO:0000313" key="2">
    <source>
        <dbReference type="EMBL" id="KYG78432.1"/>
    </source>
</evidence>
<protein>
    <submittedName>
        <fullName evidence="2">Uncharacterized protein</fullName>
    </submittedName>
</protein>
<dbReference type="Proteomes" id="UP000075606">
    <property type="component" value="Unassembled WGS sequence"/>
</dbReference>
<evidence type="ECO:0000256" key="1">
    <source>
        <dbReference type="SAM" id="MobiDB-lite"/>
    </source>
</evidence>
<evidence type="ECO:0000313" key="3">
    <source>
        <dbReference type="Proteomes" id="UP000075606"/>
    </source>
</evidence>